<gene>
    <name evidence="3" type="ORF">BJ997_003266</name>
    <name evidence="2" type="ORF">GY21_04190</name>
</gene>
<proteinExistence type="predicted"/>
<dbReference type="AlphaFoldDB" id="A0A099JMX4"/>
<protein>
    <submittedName>
        <fullName evidence="3">Putative integral membrane protein</fullName>
    </submittedName>
</protein>
<feature type="transmembrane region" description="Helical" evidence="1">
    <location>
        <begin position="49"/>
        <end position="70"/>
    </location>
</feature>
<evidence type="ECO:0000313" key="2">
    <source>
        <dbReference type="EMBL" id="KGJ79729.1"/>
    </source>
</evidence>
<evidence type="ECO:0000313" key="4">
    <source>
        <dbReference type="Proteomes" id="UP000029864"/>
    </source>
</evidence>
<sequence length="76" mass="7891">MTGPGPAAASASSQRRPRFSTIVWGVILLLFAVYMAVQSVAPGSFDPTLWLPGVVIILGLVLVVAGVIAATRRNEG</sequence>
<evidence type="ECO:0000313" key="5">
    <source>
        <dbReference type="Proteomes" id="UP000561726"/>
    </source>
</evidence>
<dbReference type="OrthoDB" id="5126031at2"/>
<reference evidence="3 5" key="2">
    <citation type="submission" date="2020-08" db="EMBL/GenBank/DDBJ databases">
        <title>Sequencing the genomes of 1000 actinobacteria strains.</title>
        <authorList>
            <person name="Klenk H.-P."/>
        </authorList>
    </citation>
    <scope>NUCLEOTIDE SEQUENCE [LARGE SCALE GENOMIC DNA]</scope>
    <source>
        <strain evidence="3 5">DSM 21065</strain>
    </source>
</reference>
<keyword evidence="1" id="KW-0812">Transmembrane</keyword>
<feature type="transmembrane region" description="Helical" evidence="1">
    <location>
        <begin position="19"/>
        <end position="37"/>
    </location>
</feature>
<dbReference type="Proteomes" id="UP000029864">
    <property type="component" value="Unassembled WGS sequence"/>
</dbReference>
<dbReference type="EMBL" id="JACHBQ010000001">
    <property type="protein sequence ID" value="MBB5642718.1"/>
    <property type="molecule type" value="Genomic_DNA"/>
</dbReference>
<comment type="caution">
    <text evidence="2">The sequence shown here is derived from an EMBL/GenBank/DDBJ whole genome shotgun (WGS) entry which is preliminary data.</text>
</comment>
<dbReference type="RefSeq" id="WP_035835403.1">
    <property type="nucleotide sequence ID" value="NZ_JACHBQ010000001.1"/>
</dbReference>
<keyword evidence="1" id="KW-0472">Membrane</keyword>
<dbReference type="Proteomes" id="UP000561726">
    <property type="component" value="Unassembled WGS sequence"/>
</dbReference>
<reference evidence="2 4" key="1">
    <citation type="submission" date="2014-08" db="EMBL/GenBank/DDBJ databases">
        <authorList>
            <person name="Sisinthy S."/>
        </authorList>
    </citation>
    <scope>NUCLEOTIDE SEQUENCE [LARGE SCALE GENOMIC DNA]</scope>
    <source>
        <strain evidence="2 4">RuG17</strain>
    </source>
</reference>
<keyword evidence="4" id="KW-1185">Reference proteome</keyword>
<accession>A0A099JMX4</accession>
<dbReference type="STRING" id="1001240.GY21_04190"/>
<organism evidence="2 4">
    <name type="scientific">Cryobacterium roopkundense</name>
    <dbReference type="NCBI Taxonomy" id="1001240"/>
    <lineage>
        <taxon>Bacteria</taxon>
        <taxon>Bacillati</taxon>
        <taxon>Actinomycetota</taxon>
        <taxon>Actinomycetes</taxon>
        <taxon>Micrococcales</taxon>
        <taxon>Microbacteriaceae</taxon>
        <taxon>Cryobacterium</taxon>
    </lineage>
</organism>
<keyword evidence="1" id="KW-1133">Transmembrane helix</keyword>
<name>A0A099JMX4_9MICO</name>
<evidence type="ECO:0000313" key="3">
    <source>
        <dbReference type="EMBL" id="MBB5642718.1"/>
    </source>
</evidence>
<dbReference type="EMBL" id="JPXF01000010">
    <property type="protein sequence ID" value="KGJ79729.1"/>
    <property type="molecule type" value="Genomic_DNA"/>
</dbReference>
<evidence type="ECO:0000256" key="1">
    <source>
        <dbReference type="SAM" id="Phobius"/>
    </source>
</evidence>